<dbReference type="EMBL" id="LRGB01001826">
    <property type="protein sequence ID" value="KZS10379.1"/>
    <property type="molecule type" value="Genomic_DNA"/>
</dbReference>
<keyword evidence="2" id="KW-1185">Reference proteome</keyword>
<sequence length="81" mass="8858">MDSCVRMDASKNVDASFIPSINPFLYLESDSGEPPQIEGMDASTRVSVSPLSIIEICSISAWETTGPMEIVSQPQTELHNR</sequence>
<gene>
    <name evidence="1" type="ORF">APZ42_025171</name>
</gene>
<accession>A0A164TDP4</accession>
<organism evidence="1 2">
    <name type="scientific">Daphnia magna</name>
    <dbReference type="NCBI Taxonomy" id="35525"/>
    <lineage>
        <taxon>Eukaryota</taxon>
        <taxon>Metazoa</taxon>
        <taxon>Ecdysozoa</taxon>
        <taxon>Arthropoda</taxon>
        <taxon>Crustacea</taxon>
        <taxon>Branchiopoda</taxon>
        <taxon>Diplostraca</taxon>
        <taxon>Cladocera</taxon>
        <taxon>Anomopoda</taxon>
        <taxon>Daphniidae</taxon>
        <taxon>Daphnia</taxon>
    </lineage>
</organism>
<comment type="caution">
    <text evidence="1">The sequence shown here is derived from an EMBL/GenBank/DDBJ whole genome shotgun (WGS) entry which is preliminary data.</text>
</comment>
<dbReference type="OrthoDB" id="10021027at2759"/>
<evidence type="ECO:0000313" key="2">
    <source>
        <dbReference type="Proteomes" id="UP000076858"/>
    </source>
</evidence>
<evidence type="ECO:0000313" key="1">
    <source>
        <dbReference type="EMBL" id="KZS10379.1"/>
    </source>
</evidence>
<dbReference type="AlphaFoldDB" id="A0A164TDP4"/>
<name>A0A164TDP4_9CRUS</name>
<reference evidence="1 2" key="1">
    <citation type="submission" date="2016-03" db="EMBL/GenBank/DDBJ databases">
        <title>EvidentialGene: Evidence-directed Construction of Genes on Genomes.</title>
        <authorList>
            <person name="Gilbert D.G."/>
            <person name="Choi J.-H."/>
            <person name="Mockaitis K."/>
            <person name="Colbourne J."/>
            <person name="Pfrender M."/>
        </authorList>
    </citation>
    <scope>NUCLEOTIDE SEQUENCE [LARGE SCALE GENOMIC DNA]</scope>
    <source>
        <strain evidence="1 2">Xinb3</strain>
        <tissue evidence="1">Complete organism</tissue>
    </source>
</reference>
<proteinExistence type="predicted"/>
<protein>
    <submittedName>
        <fullName evidence="1">Uncharacterized protein</fullName>
    </submittedName>
</protein>
<dbReference type="Proteomes" id="UP000076858">
    <property type="component" value="Unassembled WGS sequence"/>
</dbReference>